<proteinExistence type="inferred from homology"/>
<keyword evidence="6 8" id="KW-0413">Isomerase</keyword>
<organism evidence="11 12">
    <name type="scientific">Larkinella terrae</name>
    <dbReference type="NCBI Taxonomy" id="2025311"/>
    <lineage>
        <taxon>Bacteria</taxon>
        <taxon>Pseudomonadati</taxon>
        <taxon>Bacteroidota</taxon>
        <taxon>Cytophagia</taxon>
        <taxon>Cytophagales</taxon>
        <taxon>Spirosomataceae</taxon>
        <taxon>Larkinella</taxon>
    </lineage>
</organism>
<sequence>MEKPALRRFRKAVFGQTADGKTAHLFTLTNAHGMVVKVSDFGGIITSIRVPDRNNQPGDVVLGFDSLSRYLSGQPYLGALLGRYGSFIGNGRFSIDGKDYPLATNAGTNHLHGGRSGFDKKLWQAEEVRSGKKEAVLRLTYTSADGEEGFPGRLDCRVTYTLTDQNELRIDYEARTDQKTHVNLTHHNYFDLSAGKNPTILSHEIWINADHYVVMDPKMVPTGELREVKNTPLDFTKATAIGSRIDQLPGAYDHNYQLNRSPGHAIQLAATAYEPGSGRYLAVFTTEPGLELATANWLNGTLRGKENRIYAKQSGFLLYPQHLPDSPNQPTFPSTLLKPGEVYHQTTIYQFSVKSARVNR</sequence>
<dbReference type="PANTHER" id="PTHR10091">
    <property type="entry name" value="ALDOSE-1-EPIMERASE"/>
    <property type="match status" value="1"/>
</dbReference>
<dbReference type="OrthoDB" id="9779408at2"/>
<dbReference type="GO" id="GO:0033499">
    <property type="term" value="P:galactose catabolic process via UDP-galactose, Leloir pathway"/>
    <property type="evidence" value="ECO:0007669"/>
    <property type="project" value="TreeGrafter"/>
</dbReference>
<evidence type="ECO:0000256" key="1">
    <source>
        <dbReference type="ARBA" id="ARBA00001913"/>
    </source>
</evidence>
<name>A0A7K0EL61_9BACT</name>
<feature type="binding site" evidence="9">
    <location>
        <position position="253"/>
    </location>
    <ligand>
        <name>beta-D-galactose</name>
        <dbReference type="ChEBI" id="CHEBI:27667"/>
    </ligand>
</feature>
<comment type="cofactor">
    <cofactor evidence="1">
        <name>Ca(2+)</name>
        <dbReference type="ChEBI" id="CHEBI:29108"/>
    </cofactor>
</comment>
<evidence type="ECO:0000256" key="8">
    <source>
        <dbReference type="PIRNR" id="PIRNR005096"/>
    </source>
</evidence>
<accession>A0A7K0EL61</accession>
<dbReference type="GO" id="GO:0030246">
    <property type="term" value="F:carbohydrate binding"/>
    <property type="evidence" value="ECO:0007669"/>
    <property type="project" value="InterPro"/>
</dbReference>
<keyword evidence="7 8" id="KW-0119">Carbohydrate metabolism</keyword>
<reference evidence="11 12" key="1">
    <citation type="journal article" date="2018" name="Antonie Van Leeuwenhoek">
        <title>Larkinella terrae sp. nov., isolated from soil on Jeju Island, South Korea.</title>
        <authorList>
            <person name="Ten L.N."/>
            <person name="Jeon J."/>
            <person name="Park S.J."/>
            <person name="Park S."/>
            <person name="Lee S.Y."/>
            <person name="Kim M.K."/>
            <person name="Jung H.Y."/>
        </authorList>
    </citation>
    <scope>NUCLEOTIDE SEQUENCE [LARGE SCALE GENOMIC DNA]</scope>
    <source>
        <strain evidence="11 12">KCTC 52001</strain>
    </source>
</reference>
<dbReference type="InterPro" id="IPR011013">
    <property type="entry name" value="Gal_mutarotase_sf_dom"/>
</dbReference>
<dbReference type="GO" id="GO:0004034">
    <property type="term" value="F:aldose 1-epimerase activity"/>
    <property type="evidence" value="ECO:0007669"/>
    <property type="project" value="UniProtKB-EC"/>
</dbReference>
<dbReference type="PANTHER" id="PTHR10091:SF0">
    <property type="entry name" value="GALACTOSE MUTAROTASE"/>
    <property type="match status" value="1"/>
</dbReference>
<keyword evidence="5" id="KW-0106">Calcium</keyword>
<comment type="catalytic activity">
    <reaction evidence="8">
        <text>alpha-D-glucose = beta-D-glucose</text>
        <dbReference type="Rhea" id="RHEA:10264"/>
        <dbReference type="ChEBI" id="CHEBI:15903"/>
        <dbReference type="ChEBI" id="CHEBI:17925"/>
        <dbReference type="EC" id="5.1.3.3"/>
    </reaction>
</comment>
<dbReference type="InterPro" id="IPR014718">
    <property type="entry name" value="GH-type_carb-bd"/>
</dbReference>
<dbReference type="Pfam" id="PF01263">
    <property type="entry name" value="Aldose_epim"/>
    <property type="match status" value="1"/>
</dbReference>
<evidence type="ECO:0000313" key="12">
    <source>
        <dbReference type="Proteomes" id="UP000441754"/>
    </source>
</evidence>
<evidence type="ECO:0000256" key="3">
    <source>
        <dbReference type="ARBA" id="ARBA00006206"/>
    </source>
</evidence>
<dbReference type="SUPFAM" id="SSF74650">
    <property type="entry name" value="Galactose mutarotase-like"/>
    <property type="match status" value="1"/>
</dbReference>
<keyword evidence="12" id="KW-1185">Reference proteome</keyword>
<evidence type="ECO:0000313" key="11">
    <source>
        <dbReference type="EMBL" id="MRS62246.1"/>
    </source>
</evidence>
<dbReference type="InterPro" id="IPR047215">
    <property type="entry name" value="Galactose_mutarotase-like"/>
</dbReference>
<evidence type="ECO:0000256" key="4">
    <source>
        <dbReference type="ARBA" id="ARBA00011245"/>
    </source>
</evidence>
<comment type="caution">
    <text evidence="11">The sequence shown here is derived from an EMBL/GenBank/DDBJ whole genome shotgun (WGS) entry which is preliminary data.</text>
</comment>
<evidence type="ECO:0000256" key="5">
    <source>
        <dbReference type="ARBA" id="ARBA00022837"/>
    </source>
</evidence>
<dbReference type="InterPro" id="IPR008183">
    <property type="entry name" value="Aldose_1/G6P_1-epimerase"/>
</dbReference>
<dbReference type="InterPro" id="IPR015443">
    <property type="entry name" value="Aldose_1-epimerase"/>
</dbReference>
<evidence type="ECO:0000256" key="9">
    <source>
        <dbReference type="PIRSR" id="PIRSR005096-2"/>
    </source>
</evidence>
<dbReference type="NCBIfam" id="NF008277">
    <property type="entry name" value="PRK11055.1"/>
    <property type="match status" value="1"/>
</dbReference>
<dbReference type="EMBL" id="WJXZ01000007">
    <property type="protein sequence ID" value="MRS62246.1"/>
    <property type="molecule type" value="Genomic_DNA"/>
</dbReference>
<dbReference type="UniPathway" id="UPA00242"/>
<dbReference type="CDD" id="cd09019">
    <property type="entry name" value="galactose_mutarotase_like"/>
    <property type="match status" value="1"/>
</dbReference>
<comment type="similarity">
    <text evidence="3 8">Belongs to the aldose epimerase family.</text>
</comment>
<dbReference type="Proteomes" id="UP000441754">
    <property type="component" value="Unassembled WGS sequence"/>
</dbReference>
<gene>
    <name evidence="11" type="ORF">GJJ30_13180</name>
</gene>
<feature type="binding site" evidence="10">
    <location>
        <begin position="187"/>
        <end position="189"/>
    </location>
    <ligand>
        <name>beta-D-galactose</name>
        <dbReference type="ChEBI" id="CHEBI:27667"/>
    </ligand>
</feature>
<evidence type="ECO:0000256" key="2">
    <source>
        <dbReference type="ARBA" id="ARBA00005028"/>
    </source>
</evidence>
<dbReference type="PIRSF" id="PIRSF005096">
    <property type="entry name" value="GALM"/>
    <property type="match status" value="1"/>
</dbReference>
<dbReference type="GO" id="GO:0006006">
    <property type="term" value="P:glucose metabolic process"/>
    <property type="evidence" value="ECO:0007669"/>
    <property type="project" value="TreeGrafter"/>
</dbReference>
<dbReference type="Gene3D" id="2.70.98.10">
    <property type="match status" value="1"/>
</dbReference>
<evidence type="ECO:0000256" key="7">
    <source>
        <dbReference type="ARBA" id="ARBA00023277"/>
    </source>
</evidence>
<dbReference type="EC" id="5.1.3.3" evidence="8"/>
<evidence type="ECO:0000256" key="10">
    <source>
        <dbReference type="PIRSR" id="PIRSR005096-3"/>
    </source>
</evidence>
<dbReference type="GO" id="GO:0005737">
    <property type="term" value="C:cytoplasm"/>
    <property type="evidence" value="ECO:0007669"/>
    <property type="project" value="TreeGrafter"/>
</dbReference>
<evidence type="ECO:0000256" key="6">
    <source>
        <dbReference type="ARBA" id="ARBA00023235"/>
    </source>
</evidence>
<comment type="pathway">
    <text evidence="2 8">Carbohydrate metabolism; hexose metabolism.</text>
</comment>
<protein>
    <recommendedName>
        <fullName evidence="8">Aldose 1-epimerase</fullName>
        <ecNumber evidence="8">5.1.3.3</ecNumber>
    </recommendedName>
</protein>
<comment type="subunit">
    <text evidence="4">Monomer.</text>
</comment>
<dbReference type="AlphaFoldDB" id="A0A7K0EL61"/>